<organism evidence="1 2">
    <name type="scientific">Artomyces pyxidatus</name>
    <dbReference type="NCBI Taxonomy" id="48021"/>
    <lineage>
        <taxon>Eukaryota</taxon>
        <taxon>Fungi</taxon>
        <taxon>Dikarya</taxon>
        <taxon>Basidiomycota</taxon>
        <taxon>Agaricomycotina</taxon>
        <taxon>Agaricomycetes</taxon>
        <taxon>Russulales</taxon>
        <taxon>Auriscalpiaceae</taxon>
        <taxon>Artomyces</taxon>
    </lineage>
</organism>
<reference evidence="1" key="1">
    <citation type="submission" date="2021-03" db="EMBL/GenBank/DDBJ databases">
        <authorList>
            <consortium name="DOE Joint Genome Institute"/>
            <person name="Ahrendt S."/>
            <person name="Looney B.P."/>
            <person name="Miyauchi S."/>
            <person name="Morin E."/>
            <person name="Drula E."/>
            <person name="Courty P.E."/>
            <person name="Chicoki N."/>
            <person name="Fauchery L."/>
            <person name="Kohler A."/>
            <person name="Kuo A."/>
            <person name="Labutti K."/>
            <person name="Pangilinan J."/>
            <person name="Lipzen A."/>
            <person name="Riley R."/>
            <person name="Andreopoulos W."/>
            <person name="He G."/>
            <person name="Johnson J."/>
            <person name="Barry K.W."/>
            <person name="Grigoriev I.V."/>
            <person name="Nagy L."/>
            <person name="Hibbett D."/>
            <person name="Henrissat B."/>
            <person name="Matheny P.B."/>
            <person name="Labbe J."/>
            <person name="Martin F."/>
        </authorList>
    </citation>
    <scope>NUCLEOTIDE SEQUENCE</scope>
    <source>
        <strain evidence="1">HHB10654</strain>
    </source>
</reference>
<keyword evidence="2" id="KW-1185">Reference proteome</keyword>
<gene>
    <name evidence="1" type="ORF">BV25DRAFT_1920310</name>
</gene>
<comment type="caution">
    <text evidence="1">The sequence shown here is derived from an EMBL/GenBank/DDBJ whole genome shotgun (WGS) entry which is preliminary data.</text>
</comment>
<dbReference type="Proteomes" id="UP000814140">
    <property type="component" value="Unassembled WGS sequence"/>
</dbReference>
<accession>A0ACB8SLY1</accession>
<sequence length="370" mass="40536">MFYYISFLRPPPHASLSNAPIKFTPQISNDLRTESYPGSLDIFYHWGVPTSTGVSRLTEPTKLTTWRQANAYKELTIPPPLKRVQAVLVLSSDRASTVDLTDPSVGSVPLPVSSLPIRFGAGNVAKQEAIERSFRVLPGEDAPLLTVKEMTSFDLDKKLWDSGIGLSAWLTRLRASKPDDPQQQLVSELKTLLIDAQNCDVVELGAGTGMVSLVLAALRASSINDAELERKTRILSTDLPSSIELMELNIQMNTALFPDAAPSVLALDWDEALPSAVHDIGTFDLIVMADVTYNTSSFPSLLRTLSSILALSSSRHPLVLLAYKERDPAERELWDLLARETGIILERVGSQAGAGGQEVEIWMGRRSKPT</sequence>
<evidence type="ECO:0000313" key="2">
    <source>
        <dbReference type="Proteomes" id="UP000814140"/>
    </source>
</evidence>
<name>A0ACB8SLY1_9AGAM</name>
<dbReference type="EMBL" id="MU277250">
    <property type="protein sequence ID" value="KAI0057207.1"/>
    <property type="molecule type" value="Genomic_DNA"/>
</dbReference>
<proteinExistence type="predicted"/>
<evidence type="ECO:0000313" key="1">
    <source>
        <dbReference type="EMBL" id="KAI0057207.1"/>
    </source>
</evidence>
<reference evidence="1" key="2">
    <citation type="journal article" date="2022" name="New Phytol.">
        <title>Evolutionary transition to the ectomycorrhizal habit in the genomes of a hyperdiverse lineage of mushroom-forming fungi.</title>
        <authorList>
            <person name="Looney B."/>
            <person name="Miyauchi S."/>
            <person name="Morin E."/>
            <person name="Drula E."/>
            <person name="Courty P.E."/>
            <person name="Kohler A."/>
            <person name="Kuo A."/>
            <person name="LaButti K."/>
            <person name="Pangilinan J."/>
            <person name="Lipzen A."/>
            <person name="Riley R."/>
            <person name="Andreopoulos W."/>
            <person name="He G."/>
            <person name="Johnson J."/>
            <person name="Nolan M."/>
            <person name="Tritt A."/>
            <person name="Barry K.W."/>
            <person name="Grigoriev I.V."/>
            <person name="Nagy L.G."/>
            <person name="Hibbett D."/>
            <person name="Henrissat B."/>
            <person name="Matheny P.B."/>
            <person name="Labbe J."/>
            <person name="Martin F.M."/>
        </authorList>
    </citation>
    <scope>NUCLEOTIDE SEQUENCE</scope>
    <source>
        <strain evidence="1">HHB10654</strain>
    </source>
</reference>
<protein>
    <submittedName>
        <fullName evidence="1">Uncharacterized protein</fullName>
    </submittedName>
</protein>